<evidence type="ECO:0000256" key="2">
    <source>
        <dbReference type="ARBA" id="ARBA00022723"/>
    </source>
</evidence>
<dbReference type="GO" id="GO:0008973">
    <property type="term" value="F:phosphopentomutase activity"/>
    <property type="evidence" value="ECO:0007669"/>
    <property type="project" value="UniProtKB-UniRule"/>
</dbReference>
<dbReference type="Pfam" id="PF01676">
    <property type="entry name" value="Metalloenzyme"/>
    <property type="match status" value="1"/>
</dbReference>
<evidence type="ECO:0000256" key="4">
    <source>
        <dbReference type="HAMAP-Rule" id="MF_00740"/>
    </source>
</evidence>
<evidence type="ECO:0000313" key="9">
    <source>
        <dbReference type="Proteomes" id="UP000035444"/>
    </source>
</evidence>
<comment type="catalytic activity">
    <reaction evidence="4">
        <text>2-deoxy-alpha-D-ribose 1-phosphate = 2-deoxy-D-ribose 5-phosphate</text>
        <dbReference type="Rhea" id="RHEA:27658"/>
        <dbReference type="ChEBI" id="CHEBI:57259"/>
        <dbReference type="ChEBI" id="CHEBI:62877"/>
        <dbReference type="EC" id="5.4.2.7"/>
    </reaction>
</comment>
<dbReference type="InterPro" id="IPR010045">
    <property type="entry name" value="DeoB"/>
</dbReference>
<dbReference type="EMBL" id="LAQL01000004">
    <property type="protein sequence ID" value="KLN61391.1"/>
    <property type="molecule type" value="Genomic_DNA"/>
</dbReference>
<dbReference type="NCBIfam" id="TIGR01696">
    <property type="entry name" value="deoB"/>
    <property type="match status" value="1"/>
</dbReference>
<dbReference type="RefSeq" id="WP_047763471.1">
    <property type="nucleotide sequence ID" value="NZ_LAQL01000004.1"/>
</dbReference>
<evidence type="ECO:0000259" key="7">
    <source>
        <dbReference type="Pfam" id="PF01676"/>
    </source>
</evidence>
<sequence>MSRAFILLMDSFGIGGAPDAEKFGDTGSNTLGHIAEKCARGKADKEGVRQGLLYLPNMERLGLGHAAFQSTGEYPKGFSPQTEATGLHGAASEISKGKDTPSGHWEIAGVPVKFDWGYFPNETPCFENSLLDDIIKIGDLPGILGLCHASGTEIIARFGEEHMTSGKPIIYTSADSVIQIAAHEQSFGLDRLIDLCEKIRVLVDPYNIGRVIARPFIGGDPDNFERTGNRRDFSVLPPAPTLLDKVKEAGREMIAIGKIADIYAHQGPTQVIKASGHDNLFQRTLEQVEKAPDGSLAFTNFVDFDSLYGHRRDVVGYAAALEEFDKKLPELISTLKDDDLVIITADHGCDPTWSGTDHTRENVPVLAFGPKIKAQNIGTRECFADIGQSIASFLKVGSLKAGKSFL</sequence>
<dbReference type="PIRSF" id="PIRSF001491">
    <property type="entry name" value="Ppentomutase"/>
    <property type="match status" value="1"/>
</dbReference>
<dbReference type="SUPFAM" id="SSF143856">
    <property type="entry name" value="DeoB insert domain-like"/>
    <property type="match status" value="1"/>
</dbReference>
<feature type="binding site" evidence="4">
    <location>
        <position position="305"/>
    </location>
    <ligand>
        <name>Mn(2+)</name>
        <dbReference type="ChEBI" id="CHEBI:29035"/>
        <label>2</label>
    </ligand>
</feature>
<accession>A0A0H2MGQ2</accession>
<dbReference type="GO" id="GO:0043094">
    <property type="term" value="P:metabolic compound salvage"/>
    <property type="evidence" value="ECO:0007669"/>
    <property type="project" value="UniProtKB-UniRule"/>
</dbReference>
<dbReference type="HAMAP" id="MF_00740">
    <property type="entry name" value="Phosphopentomut"/>
    <property type="match status" value="1"/>
</dbReference>
<keyword evidence="4" id="KW-0963">Cytoplasm</keyword>
<comment type="function">
    <text evidence="4">Isomerase that catalyzes the conversion of deoxy-ribose 1-phosphate (dRib-1-P) and ribose 1-phosphate (Rib-1-P) to deoxy-ribose 5-phosphate (dRib-5-P) and ribose 5-phosphate (Rib-5-P), respectively.</text>
</comment>
<keyword evidence="3 4" id="KW-0464">Manganese</keyword>
<feature type="binding site" evidence="4">
    <location>
        <position position="10"/>
    </location>
    <ligand>
        <name>Mn(2+)</name>
        <dbReference type="ChEBI" id="CHEBI:29035"/>
        <label>1</label>
    </ligand>
</feature>
<dbReference type="AlphaFoldDB" id="A0A0H2MGQ2"/>
<dbReference type="UniPathway" id="UPA00087">
    <property type="reaction ID" value="UER00173"/>
</dbReference>
<name>A0A0H2MGQ2_9PROT</name>
<dbReference type="Proteomes" id="UP000035444">
    <property type="component" value="Unassembled WGS sequence"/>
</dbReference>
<organism evidence="8 9">
    <name type="scientific">Kiloniella spongiae</name>
    <dbReference type="NCBI Taxonomy" id="1489064"/>
    <lineage>
        <taxon>Bacteria</taxon>
        <taxon>Pseudomonadati</taxon>
        <taxon>Pseudomonadota</taxon>
        <taxon>Alphaproteobacteria</taxon>
        <taxon>Rhodospirillales</taxon>
        <taxon>Kiloniellaceae</taxon>
        <taxon>Kiloniella</taxon>
    </lineage>
</organism>
<dbReference type="PANTHER" id="PTHR21110:SF0">
    <property type="entry name" value="PHOSPHOPENTOMUTASE"/>
    <property type="match status" value="1"/>
</dbReference>
<evidence type="ECO:0000256" key="1">
    <source>
        <dbReference type="ARBA" id="ARBA00010373"/>
    </source>
</evidence>
<gene>
    <name evidence="4" type="primary">deoB</name>
    <name evidence="8" type="ORF">WH96_07045</name>
</gene>
<dbReference type="PANTHER" id="PTHR21110">
    <property type="entry name" value="PHOSPHOPENTOMUTASE"/>
    <property type="match status" value="1"/>
</dbReference>
<dbReference type="Gene3D" id="3.40.720.10">
    <property type="entry name" value="Alkaline Phosphatase, subunit A"/>
    <property type="match status" value="1"/>
</dbReference>
<protein>
    <recommendedName>
        <fullName evidence="4 5">Phosphopentomutase</fullName>
        <ecNumber evidence="4 5">5.4.2.7</ecNumber>
    </recommendedName>
    <alternativeName>
        <fullName evidence="4">Phosphodeoxyribomutase</fullName>
    </alternativeName>
</protein>
<evidence type="ECO:0000256" key="6">
    <source>
        <dbReference type="SAM" id="MobiDB-lite"/>
    </source>
</evidence>
<comment type="pathway">
    <text evidence="4">Carbohydrate degradation; 2-deoxy-D-ribose 1-phosphate degradation; D-glyceraldehyde 3-phosphate and acetaldehyde from 2-deoxy-alpha-D-ribose 1-phosphate: step 1/2.</text>
</comment>
<dbReference type="InterPro" id="IPR017850">
    <property type="entry name" value="Alkaline_phosphatase_core_sf"/>
</dbReference>
<comment type="catalytic activity">
    <reaction evidence="4">
        <text>alpha-D-ribose 1-phosphate = D-ribose 5-phosphate</text>
        <dbReference type="Rhea" id="RHEA:18793"/>
        <dbReference type="ChEBI" id="CHEBI:57720"/>
        <dbReference type="ChEBI" id="CHEBI:78346"/>
        <dbReference type="EC" id="5.4.2.7"/>
    </reaction>
</comment>
<feature type="binding site" evidence="4">
    <location>
        <position position="310"/>
    </location>
    <ligand>
        <name>Mn(2+)</name>
        <dbReference type="ChEBI" id="CHEBI:29035"/>
        <label>2</label>
    </ligand>
</feature>
<dbReference type="SUPFAM" id="SSF53649">
    <property type="entry name" value="Alkaline phosphatase-like"/>
    <property type="match status" value="1"/>
</dbReference>
<dbReference type="InterPro" id="IPR024052">
    <property type="entry name" value="Phosphopentomutase_DeoB_cap_sf"/>
</dbReference>
<dbReference type="GO" id="GO:0006015">
    <property type="term" value="P:5-phosphoribose 1-diphosphate biosynthetic process"/>
    <property type="evidence" value="ECO:0007669"/>
    <property type="project" value="UniProtKB-UniPathway"/>
</dbReference>
<evidence type="ECO:0000256" key="3">
    <source>
        <dbReference type="ARBA" id="ARBA00023211"/>
    </source>
</evidence>
<dbReference type="Gene3D" id="3.30.70.1250">
    <property type="entry name" value="Phosphopentomutase"/>
    <property type="match status" value="1"/>
</dbReference>
<feature type="binding site" evidence="4">
    <location>
        <position position="347"/>
    </location>
    <ligand>
        <name>Mn(2+)</name>
        <dbReference type="ChEBI" id="CHEBI:29035"/>
        <label>1</label>
    </ligand>
</feature>
<reference evidence="8 9" key="1">
    <citation type="submission" date="2015-03" db="EMBL/GenBank/DDBJ databases">
        <title>Genome Sequence of Kiloniella spongiae MEBiC09566, isolated from a marine sponge.</title>
        <authorList>
            <person name="Shao Z."/>
            <person name="Wang L."/>
            <person name="Li X."/>
        </authorList>
    </citation>
    <scope>NUCLEOTIDE SEQUENCE [LARGE SCALE GENOMIC DNA]</scope>
    <source>
        <strain evidence="8 9">MEBiC09566</strain>
    </source>
</reference>
<dbReference type="STRING" id="1489064.WH96_07045"/>
<dbReference type="OrthoDB" id="9769930at2"/>
<evidence type="ECO:0000256" key="5">
    <source>
        <dbReference type="NCBIfam" id="TIGR01696"/>
    </source>
</evidence>
<feature type="region of interest" description="Disordered" evidence="6">
    <location>
        <begin position="79"/>
        <end position="102"/>
    </location>
</feature>
<comment type="subcellular location">
    <subcellularLocation>
        <location evidence="4">Cytoplasm</location>
    </subcellularLocation>
</comment>
<feature type="binding site" evidence="4">
    <location>
        <position position="358"/>
    </location>
    <ligand>
        <name>Mn(2+)</name>
        <dbReference type="ChEBI" id="CHEBI:29035"/>
        <label>2</label>
    </ligand>
</feature>
<dbReference type="GO" id="GO:0009117">
    <property type="term" value="P:nucleotide metabolic process"/>
    <property type="evidence" value="ECO:0007669"/>
    <property type="project" value="UniProtKB-UniRule"/>
</dbReference>
<proteinExistence type="inferred from homology"/>
<evidence type="ECO:0000313" key="8">
    <source>
        <dbReference type="EMBL" id="KLN61391.1"/>
    </source>
</evidence>
<dbReference type="CDD" id="cd16009">
    <property type="entry name" value="PPM"/>
    <property type="match status" value="1"/>
</dbReference>
<dbReference type="GO" id="GO:0000287">
    <property type="term" value="F:magnesium ion binding"/>
    <property type="evidence" value="ECO:0007669"/>
    <property type="project" value="UniProtKB-UniRule"/>
</dbReference>
<feature type="domain" description="Metalloenzyme" evidence="7">
    <location>
        <begin position="3"/>
        <end position="395"/>
    </location>
</feature>
<keyword evidence="2 4" id="KW-0479">Metal-binding</keyword>
<comment type="similarity">
    <text evidence="1 4">Belongs to the phosphopentomutase family.</text>
</comment>
<feature type="binding site" evidence="4">
    <location>
        <position position="346"/>
    </location>
    <ligand>
        <name>Mn(2+)</name>
        <dbReference type="ChEBI" id="CHEBI:29035"/>
        <label>1</label>
    </ligand>
</feature>
<dbReference type="NCBIfam" id="NF003766">
    <property type="entry name" value="PRK05362.1"/>
    <property type="match status" value="1"/>
</dbReference>
<dbReference type="EC" id="5.4.2.7" evidence="4 5"/>
<dbReference type="GO" id="GO:0006018">
    <property type="term" value="P:2-deoxyribose 1-phosphate catabolic process"/>
    <property type="evidence" value="ECO:0007669"/>
    <property type="project" value="UniProtKB-UniRule"/>
</dbReference>
<dbReference type="InterPro" id="IPR006124">
    <property type="entry name" value="Metalloenzyme"/>
</dbReference>
<comment type="caution">
    <text evidence="8">The sequence shown here is derived from an EMBL/GenBank/DDBJ whole genome shotgun (WGS) entry which is preliminary data.</text>
</comment>
<keyword evidence="9" id="KW-1185">Reference proteome</keyword>
<keyword evidence="4" id="KW-0413">Isomerase</keyword>
<dbReference type="GO" id="GO:0030145">
    <property type="term" value="F:manganese ion binding"/>
    <property type="evidence" value="ECO:0007669"/>
    <property type="project" value="UniProtKB-UniRule"/>
</dbReference>
<comment type="cofactor">
    <cofactor evidence="4">
        <name>Mn(2+)</name>
        <dbReference type="ChEBI" id="CHEBI:29035"/>
    </cofactor>
    <text evidence="4">Binds 2 manganese ions.</text>
</comment>
<dbReference type="PATRIC" id="fig|1489064.4.peg.2668"/>
<dbReference type="GO" id="GO:0005829">
    <property type="term" value="C:cytosol"/>
    <property type="evidence" value="ECO:0007669"/>
    <property type="project" value="TreeGrafter"/>
</dbReference>